<organism evidence="1">
    <name type="scientific">marine sediment metagenome</name>
    <dbReference type="NCBI Taxonomy" id="412755"/>
    <lineage>
        <taxon>unclassified sequences</taxon>
        <taxon>metagenomes</taxon>
        <taxon>ecological metagenomes</taxon>
    </lineage>
</organism>
<comment type="caution">
    <text evidence="1">The sequence shown here is derived from an EMBL/GenBank/DDBJ whole genome shotgun (WGS) entry which is preliminary data.</text>
</comment>
<protein>
    <submittedName>
        <fullName evidence="1">Uncharacterized protein</fullName>
    </submittedName>
</protein>
<evidence type="ECO:0000313" key="1">
    <source>
        <dbReference type="EMBL" id="KKM15695.1"/>
    </source>
</evidence>
<name>A0A0F9KK74_9ZZZZ</name>
<sequence length="147" mass="16700">MNDTTVIHTGDGDQADATLNLSHEQLKELYQGDHFMKDRELVKDHFFQKYWRPAMAGLYMLLMILDYGVRPLVNQYHANEFDLSVTVEAIAPLDPSVQVKALDIASRNEIWPPILNEFVHLAFGAILTAAATTRGFEKVKRLDKGKK</sequence>
<gene>
    <name evidence="1" type="ORF">LCGC14_1693420</name>
</gene>
<dbReference type="EMBL" id="LAZR01014843">
    <property type="protein sequence ID" value="KKM15695.1"/>
    <property type="molecule type" value="Genomic_DNA"/>
</dbReference>
<proteinExistence type="predicted"/>
<accession>A0A0F9KK74</accession>
<dbReference type="AlphaFoldDB" id="A0A0F9KK74"/>
<reference evidence="1" key="1">
    <citation type="journal article" date="2015" name="Nature">
        <title>Complex archaea that bridge the gap between prokaryotes and eukaryotes.</title>
        <authorList>
            <person name="Spang A."/>
            <person name="Saw J.H."/>
            <person name="Jorgensen S.L."/>
            <person name="Zaremba-Niedzwiedzka K."/>
            <person name="Martijn J."/>
            <person name="Lind A.E."/>
            <person name="van Eijk R."/>
            <person name="Schleper C."/>
            <person name="Guy L."/>
            <person name="Ettema T.J."/>
        </authorList>
    </citation>
    <scope>NUCLEOTIDE SEQUENCE</scope>
</reference>